<comment type="caution">
    <text evidence="2">The sequence shown here is derived from an EMBL/GenBank/DDBJ whole genome shotgun (WGS) entry which is preliminary data.</text>
</comment>
<organism evidence="2 3">
    <name type="scientific">Arthrobacter nitrophenolicus</name>
    <dbReference type="NCBI Taxonomy" id="683150"/>
    <lineage>
        <taxon>Bacteria</taxon>
        <taxon>Bacillati</taxon>
        <taxon>Actinomycetota</taxon>
        <taxon>Actinomycetes</taxon>
        <taxon>Micrococcales</taxon>
        <taxon>Micrococcaceae</taxon>
        <taxon>Arthrobacter</taxon>
    </lineage>
</organism>
<dbReference type="GO" id="GO:0006629">
    <property type="term" value="P:lipid metabolic process"/>
    <property type="evidence" value="ECO:0007669"/>
    <property type="project" value="InterPro"/>
</dbReference>
<dbReference type="InterPro" id="IPR017946">
    <property type="entry name" value="PLC-like_Pdiesterase_TIM-brl"/>
</dbReference>
<sequence>MTLPFFANPDAAGNQLPIAMAHRGFSLEGLENSKAAFRAAVDLGYRYLETDVHTTSDGVLLLFHDDTLERVTDGRGKVSELTAAEVARVNIGGREPVPTFDELVPELPGIRLNLDVKDWSSVNSTAAAIERHRVHDRVLVTSFSDRRRRAVLKLLSRPVAASAGVTSIALFTCLGPLLPGPAFRWLMRRVLSGVHALQVPARRGGIEVVTPGFVRRAHGLGLAVHVWTINDPARCAACWTSAWTALSPTEATCSRRSSSKEAGGRPGRPPDPLFYLVLAPACAGGRVLVALRRVGAQLVRVAVRQPARNAAGPPFPAAAAPPAAAALPVSPSSPVPRPASALSLFVSSVSPPKGLSETGPGAGPVFKPGAFSFSASIALDPSLMEEWTSTSSLGSVGSGTFIFSVGFDVPARSSMAFSAALPMLSPIPISVPPDIVRAGAPAAARPYPSRIISMLTISPELG</sequence>
<reference evidence="3" key="1">
    <citation type="journal article" date="2013" name="Genome Announc.">
        <title>Draft Genome Sequence of the 2-Chloro-4-Nitrophenol-Degrading Bacterium Arthrobacter sp. Strain SJCon.</title>
        <authorList>
            <person name="Vikram S."/>
            <person name="Kumar S."/>
            <person name="Vaidya B."/>
            <person name="Pinnaka A.K."/>
            <person name="Raghava G.P."/>
        </authorList>
    </citation>
    <scope>NUCLEOTIDE SEQUENCE [LARGE SCALE GENOMIC DNA]</scope>
    <source>
        <strain evidence="3">SJCon</strain>
    </source>
</reference>
<dbReference type="Pfam" id="PF03009">
    <property type="entry name" value="GDPD"/>
    <property type="match status" value="1"/>
</dbReference>
<dbReference type="Gene3D" id="3.20.20.190">
    <property type="entry name" value="Phosphatidylinositol (PI) phosphodiesterase"/>
    <property type="match status" value="1"/>
</dbReference>
<dbReference type="SUPFAM" id="SSF51695">
    <property type="entry name" value="PLC-like phosphodiesterases"/>
    <property type="match status" value="1"/>
</dbReference>
<dbReference type="AlphaFoldDB" id="L8TSY1"/>
<dbReference type="Proteomes" id="UP000011189">
    <property type="component" value="Unassembled WGS sequence"/>
</dbReference>
<dbReference type="EMBL" id="AOFD01000017">
    <property type="protein sequence ID" value="ELT44801.1"/>
    <property type="molecule type" value="Genomic_DNA"/>
</dbReference>
<dbReference type="PANTHER" id="PTHR43805:SF1">
    <property type="entry name" value="GP-PDE DOMAIN-CONTAINING PROTEIN"/>
    <property type="match status" value="1"/>
</dbReference>
<gene>
    <name evidence="2" type="ORF">G205_09688</name>
</gene>
<evidence type="ECO:0000313" key="2">
    <source>
        <dbReference type="EMBL" id="ELT44801.1"/>
    </source>
</evidence>
<feature type="domain" description="GP-PDE" evidence="1">
    <location>
        <begin position="17"/>
        <end position="264"/>
    </location>
</feature>
<keyword evidence="3" id="KW-1185">Reference proteome</keyword>
<protein>
    <submittedName>
        <fullName evidence="2">Glycerophosphoryl diester phosphodiesterase</fullName>
    </submittedName>
</protein>
<proteinExistence type="predicted"/>
<evidence type="ECO:0000313" key="3">
    <source>
        <dbReference type="Proteomes" id="UP000011189"/>
    </source>
</evidence>
<accession>L8TSY1</accession>
<name>L8TSY1_9MICC</name>
<dbReference type="GO" id="GO:0008081">
    <property type="term" value="F:phosphoric diester hydrolase activity"/>
    <property type="evidence" value="ECO:0007669"/>
    <property type="project" value="InterPro"/>
</dbReference>
<dbReference type="PANTHER" id="PTHR43805">
    <property type="entry name" value="GLYCEROPHOSPHORYL DIESTER PHOSPHODIESTERASE"/>
    <property type="match status" value="1"/>
</dbReference>
<evidence type="ECO:0000259" key="1">
    <source>
        <dbReference type="PROSITE" id="PS51704"/>
    </source>
</evidence>
<dbReference type="PATRIC" id="fig|683150.5.peg.1914"/>
<dbReference type="PROSITE" id="PS51704">
    <property type="entry name" value="GP_PDE"/>
    <property type="match status" value="1"/>
</dbReference>
<dbReference type="InterPro" id="IPR030395">
    <property type="entry name" value="GP_PDE_dom"/>
</dbReference>